<keyword evidence="5" id="KW-1185">Reference proteome</keyword>
<dbReference type="SUPFAM" id="SSF49503">
    <property type="entry name" value="Cupredoxins"/>
    <property type="match status" value="1"/>
</dbReference>
<reference evidence="4 5" key="1">
    <citation type="submission" date="2016-09" db="EMBL/GenBank/DDBJ databases">
        <title>Complete genome sequence of Deltia acidovorans CM13 isolated from murine proximal colonic tissue.</title>
        <authorList>
            <person name="Saffarian A."/>
        </authorList>
    </citation>
    <scope>NUCLEOTIDE SEQUENCE [LARGE SCALE GENOMIC DNA]</scope>
    <source>
        <strain evidence="4 5">CM13</strain>
    </source>
</reference>
<feature type="region of interest" description="Disordered" evidence="2">
    <location>
        <begin position="1"/>
        <end position="28"/>
    </location>
</feature>
<evidence type="ECO:0000259" key="3">
    <source>
        <dbReference type="Pfam" id="PF07731"/>
    </source>
</evidence>
<gene>
    <name evidence="4" type="ORF">BI380_03135</name>
</gene>
<dbReference type="RefSeq" id="WP_046238103.1">
    <property type="nucleotide sequence ID" value="NZ_DAMAVQ010000002.1"/>
</dbReference>
<accession>A0ABM6DZC4</accession>
<dbReference type="Proteomes" id="UP000095607">
    <property type="component" value="Chromosome"/>
</dbReference>
<name>A0ABM6DZC4_9BURK</name>
<dbReference type="InterPro" id="IPR011706">
    <property type="entry name" value="Cu-oxidase_C"/>
</dbReference>
<evidence type="ECO:0000313" key="5">
    <source>
        <dbReference type="Proteomes" id="UP000095607"/>
    </source>
</evidence>
<dbReference type="Pfam" id="PF07731">
    <property type="entry name" value="Cu-oxidase_2"/>
    <property type="match status" value="1"/>
</dbReference>
<dbReference type="EMBL" id="CP017420">
    <property type="protein sequence ID" value="AOV00422.1"/>
    <property type="molecule type" value="Genomic_DNA"/>
</dbReference>
<sequence>MDWMAGQLEGRQEEEGMRRNNPRPQGVIRPGSGTDVLLRFLRQAPGRWFFHCELVLALGRSKGEIDWALLYLVRERLVESRLTELPARKPVLRYRLQ</sequence>
<organism evidence="4 5">
    <name type="scientific">Delftia tsuruhatensis</name>
    <dbReference type="NCBI Taxonomy" id="180282"/>
    <lineage>
        <taxon>Bacteria</taxon>
        <taxon>Pseudomonadati</taxon>
        <taxon>Pseudomonadota</taxon>
        <taxon>Betaproteobacteria</taxon>
        <taxon>Burkholderiales</taxon>
        <taxon>Comamonadaceae</taxon>
        <taxon>Delftia</taxon>
    </lineage>
</organism>
<evidence type="ECO:0000256" key="1">
    <source>
        <dbReference type="ARBA" id="ARBA00004418"/>
    </source>
</evidence>
<comment type="subcellular location">
    <subcellularLocation>
        <location evidence="1">Periplasm</location>
    </subcellularLocation>
</comment>
<evidence type="ECO:0000313" key="4">
    <source>
        <dbReference type="EMBL" id="AOV00422.1"/>
    </source>
</evidence>
<proteinExistence type="predicted"/>
<evidence type="ECO:0000256" key="2">
    <source>
        <dbReference type="SAM" id="MobiDB-lite"/>
    </source>
</evidence>
<feature type="domain" description="Plastocyanin-like" evidence="3">
    <location>
        <begin position="13"/>
        <end position="54"/>
    </location>
</feature>
<protein>
    <recommendedName>
        <fullName evidence="3">Plastocyanin-like domain-containing protein</fullName>
    </recommendedName>
</protein>
<dbReference type="InterPro" id="IPR008972">
    <property type="entry name" value="Cupredoxin"/>
</dbReference>